<dbReference type="InterPro" id="IPR027417">
    <property type="entry name" value="P-loop_NTPase"/>
</dbReference>
<dbReference type="SUPFAM" id="SSF50447">
    <property type="entry name" value="Translation proteins"/>
    <property type="match status" value="2"/>
</dbReference>
<dbReference type="SUPFAM" id="SSF52540">
    <property type="entry name" value="P-loop containing nucleoside triphosphate hydrolases"/>
    <property type="match status" value="1"/>
</dbReference>
<dbReference type="Pfam" id="PF04760">
    <property type="entry name" value="IF2_N"/>
    <property type="match status" value="2"/>
</dbReference>
<evidence type="ECO:0000313" key="12">
    <source>
        <dbReference type="EMBL" id="MEQ4484019.1"/>
    </source>
</evidence>
<dbReference type="SUPFAM" id="SSF52156">
    <property type="entry name" value="Initiation factor IF2/eIF5b, domain 3"/>
    <property type="match status" value="1"/>
</dbReference>
<dbReference type="InterPro" id="IPR009000">
    <property type="entry name" value="Transl_B-barrel_sf"/>
</dbReference>
<dbReference type="CDD" id="cd03692">
    <property type="entry name" value="mtIF2_IVc"/>
    <property type="match status" value="1"/>
</dbReference>
<dbReference type="NCBIfam" id="TIGR00231">
    <property type="entry name" value="small_GTP"/>
    <property type="match status" value="1"/>
</dbReference>
<dbReference type="InterPro" id="IPR053905">
    <property type="entry name" value="EF-G-like_DII"/>
</dbReference>
<organism evidence="12 13">
    <name type="scientific">Cohnella silvisoli</name>
    <dbReference type="NCBI Taxonomy" id="2873699"/>
    <lineage>
        <taxon>Bacteria</taxon>
        <taxon>Bacillati</taxon>
        <taxon>Bacillota</taxon>
        <taxon>Bacilli</taxon>
        <taxon>Bacillales</taxon>
        <taxon>Paenibacillaceae</taxon>
        <taxon>Cohnella</taxon>
    </lineage>
</organism>
<dbReference type="Gene3D" id="2.40.30.10">
    <property type="entry name" value="Translation factors"/>
    <property type="match status" value="2"/>
</dbReference>
<dbReference type="Gene3D" id="3.40.50.300">
    <property type="entry name" value="P-loop containing nucleotide triphosphate hydrolases"/>
    <property type="match status" value="1"/>
</dbReference>
<dbReference type="InterPro" id="IPR000795">
    <property type="entry name" value="T_Tr_GTP-bd_dom"/>
</dbReference>
<dbReference type="HAMAP" id="MF_00100_B">
    <property type="entry name" value="IF_2_B"/>
    <property type="match status" value="1"/>
</dbReference>
<feature type="compositionally biased region" description="Basic and acidic residues" evidence="10">
    <location>
        <begin position="382"/>
        <end position="392"/>
    </location>
</feature>
<feature type="compositionally biased region" description="Low complexity" evidence="10">
    <location>
        <begin position="71"/>
        <end position="81"/>
    </location>
</feature>
<dbReference type="EMBL" id="JASKHM010000009">
    <property type="protein sequence ID" value="MEQ4484019.1"/>
    <property type="molecule type" value="Genomic_DNA"/>
</dbReference>
<dbReference type="PANTHER" id="PTHR43381">
    <property type="entry name" value="TRANSLATION INITIATION FACTOR IF-2-RELATED"/>
    <property type="match status" value="1"/>
</dbReference>
<name>A0ABV1KV79_9BACL</name>
<feature type="compositionally biased region" description="Gly residues" evidence="10">
    <location>
        <begin position="312"/>
        <end position="333"/>
    </location>
</feature>
<dbReference type="RefSeq" id="WP_232186391.1">
    <property type="nucleotide sequence ID" value="NZ_JAIOAP010000008.1"/>
</dbReference>
<evidence type="ECO:0000256" key="10">
    <source>
        <dbReference type="SAM" id="MobiDB-lite"/>
    </source>
</evidence>
<dbReference type="InterPro" id="IPR005225">
    <property type="entry name" value="Small_GTP-bd"/>
</dbReference>
<dbReference type="InterPro" id="IPR036925">
    <property type="entry name" value="TIF_IF2_dom3_sf"/>
</dbReference>
<comment type="similarity">
    <text evidence="1 8 9">Belongs to the TRAFAC class translation factor GTPase superfamily. Classic translation factor GTPase family. IF-2 subfamily.</text>
</comment>
<feature type="compositionally biased region" description="Low complexity" evidence="10">
    <location>
        <begin position="93"/>
        <end position="161"/>
    </location>
</feature>
<feature type="compositionally biased region" description="Low complexity" evidence="10">
    <location>
        <begin position="227"/>
        <end position="237"/>
    </location>
</feature>
<evidence type="ECO:0000256" key="5">
    <source>
        <dbReference type="ARBA" id="ARBA00022917"/>
    </source>
</evidence>
<dbReference type="InterPro" id="IPR015760">
    <property type="entry name" value="TIF_IF2"/>
</dbReference>
<evidence type="ECO:0000256" key="3">
    <source>
        <dbReference type="ARBA" id="ARBA00022540"/>
    </source>
</evidence>
<evidence type="ECO:0000256" key="4">
    <source>
        <dbReference type="ARBA" id="ARBA00022741"/>
    </source>
</evidence>
<feature type="region of interest" description="G-domain" evidence="8">
    <location>
        <begin position="535"/>
        <end position="683"/>
    </location>
</feature>
<evidence type="ECO:0000256" key="6">
    <source>
        <dbReference type="ARBA" id="ARBA00023134"/>
    </source>
</evidence>
<dbReference type="Pfam" id="PF00009">
    <property type="entry name" value="GTP_EFTU"/>
    <property type="match status" value="1"/>
</dbReference>
<dbReference type="PANTHER" id="PTHR43381:SF5">
    <property type="entry name" value="TR-TYPE G DOMAIN-CONTAINING PROTEIN"/>
    <property type="match status" value="1"/>
</dbReference>
<feature type="compositionally biased region" description="Gly residues" evidence="10">
    <location>
        <begin position="188"/>
        <end position="226"/>
    </location>
</feature>
<evidence type="ECO:0000259" key="11">
    <source>
        <dbReference type="PROSITE" id="PS51722"/>
    </source>
</evidence>
<feature type="binding site" evidence="8">
    <location>
        <begin position="541"/>
        <end position="548"/>
    </location>
    <ligand>
        <name>GTP</name>
        <dbReference type="ChEBI" id="CHEBI:37565"/>
    </ligand>
</feature>
<comment type="subcellular location">
    <subcellularLocation>
        <location evidence="8">Cytoplasm</location>
    </subcellularLocation>
</comment>
<dbReference type="InterPro" id="IPR044145">
    <property type="entry name" value="IF2_II"/>
</dbReference>
<dbReference type="GO" id="GO:0003743">
    <property type="term" value="F:translation initiation factor activity"/>
    <property type="evidence" value="ECO:0007669"/>
    <property type="project" value="UniProtKB-KW"/>
</dbReference>
<feature type="compositionally biased region" description="Basic and acidic residues" evidence="10">
    <location>
        <begin position="409"/>
        <end position="419"/>
    </location>
</feature>
<evidence type="ECO:0000256" key="8">
    <source>
        <dbReference type="HAMAP-Rule" id="MF_00100"/>
    </source>
</evidence>
<feature type="compositionally biased region" description="Gly residues" evidence="10">
    <location>
        <begin position="238"/>
        <end position="247"/>
    </location>
</feature>
<comment type="function">
    <text evidence="7 8 9">One of the essential components for the initiation of protein synthesis. Protects formylmethionyl-tRNA from spontaneous hydrolysis and promotes its binding to the 30S ribosomal subunits. Also involved in the hydrolysis of GTP during the formation of the 70S ribosomal complex.</text>
</comment>
<accession>A0ABV1KV79</accession>
<dbReference type="Gene3D" id="3.40.50.10050">
    <property type="entry name" value="Translation initiation factor IF- 2, domain 3"/>
    <property type="match status" value="1"/>
</dbReference>
<dbReference type="InterPro" id="IPR006847">
    <property type="entry name" value="IF2_N"/>
</dbReference>
<dbReference type="NCBIfam" id="TIGR00487">
    <property type="entry name" value="IF-2"/>
    <property type="match status" value="1"/>
</dbReference>
<dbReference type="CDD" id="cd01887">
    <property type="entry name" value="IF2_eIF5B"/>
    <property type="match status" value="1"/>
</dbReference>
<dbReference type="InterPro" id="IPR000178">
    <property type="entry name" value="TF_IF2_bacterial-like"/>
</dbReference>
<sequence length="1030" mass="107379">MSKQDSTDNKDKLRVYEYAKQLNMSSKEVITILKRMNMPVNNHMSVMENGMTGAVEKFFRDVKANAAAKMAQASAKPAAPAADRRPQTGAPASSSTPTQNAPQQQAQPARPAAQAPVTAQQAPASTSQADSGPASSAPTAPASAGAAPSQGQAPRPQGQGSYNQREGGNRPQGQGGYSQREGGNRPQGQGGYSSGGGSRPQGQGGQGGSRPQGQGGQGGYSGGGGSRPQAQGGSRPQGQGGQGGYSSGGASRPQGQGGYSSGGASRPQGQGGYSSGGANRPQGQGGYSSGGGGNRPQGQGGYSSGGASRPQGQGGYSSGGGGNRPQGQGGYSSGGASRPQGAGGSSAAPSRPGQGTGAGRSPAASAVGARGGRPGDSSRPAGRGDAKGRPGEGGDFNRTGAGGPGAAGKRKDSRFDDGRGGNFRGAKGKGGKNARKSNQPPREKIDNTPKKVIVRGNMTVGELAKLLHKDASEVIKKLLMMGVMATINQDLDLDTVLLVVNEYGVESEVKIVVEDTQFETIEENDDPDALISRPPVVTIMGHVDHGKTTLLDAIRETKVASGEAGGITQHIGAYQVEINGKKITFLDTPGHEAFTTMRARGAQVTDITILVVAADDGVMPQTVEAIAHAKAAKVPIIVAVNKIDKPGANPDKVKQELTEYGLVQEAWGGDTIFVEVSAKQRINLDGLLEMILLVAEVNDYKANPDKRARGTVMEAELDKGKGPVARILVQNGTLKVGDAFVAGDCFGRIRAMTNDRGRRIKEAGPSTPIEITGLTEVPQAGDPFMVFEDERKAREIADKRSIKTRQSQMKANQTVTLEDLFSKIKDGDIKELNVILKADVQGSLEALKGSLEKIEIEGVRVKTILSGVGAITESDIILASASSAIVVGFNVRPEPRAQSSAEQEKVDVRLHTIIYKVIEEIEHAMKGMLDPIFKERVTGHAEVRETFKVTKVGTIAGCMITDGKIARNSEARLTRGGIVVFTGKIDSLKRFKDDAKEVSEGYECGITLDKFNDLRQGDIIEAFVMESVER</sequence>
<gene>
    <name evidence="8 12" type="primary">infB</name>
    <name evidence="12" type="ORF">QJS35_16595</name>
</gene>
<keyword evidence="6 8" id="KW-0342">GTP-binding</keyword>
<dbReference type="PROSITE" id="PS01176">
    <property type="entry name" value="IF2"/>
    <property type="match status" value="1"/>
</dbReference>
<protein>
    <recommendedName>
        <fullName evidence="2 8">Translation initiation factor IF-2</fullName>
    </recommendedName>
</protein>
<keyword evidence="13" id="KW-1185">Reference proteome</keyword>
<keyword evidence="8" id="KW-0963">Cytoplasm</keyword>
<evidence type="ECO:0000256" key="1">
    <source>
        <dbReference type="ARBA" id="ARBA00007733"/>
    </source>
</evidence>
<keyword evidence="3 8" id="KW-0396">Initiation factor</keyword>
<proteinExistence type="inferred from homology"/>
<feature type="compositionally biased region" description="Basic residues" evidence="10">
    <location>
        <begin position="426"/>
        <end position="435"/>
    </location>
</feature>
<dbReference type="Pfam" id="PF22042">
    <property type="entry name" value="EF-G_D2"/>
    <property type="match status" value="1"/>
</dbReference>
<feature type="binding site" evidence="8">
    <location>
        <begin position="587"/>
        <end position="591"/>
    </location>
    <ligand>
        <name>GTP</name>
        <dbReference type="ChEBI" id="CHEBI:37565"/>
    </ligand>
</feature>
<evidence type="ECO:0000313" key="13">
    <source>
        <dbReference type="Proteomes" id="UP001493487"/>
    </source>
</evidence>
<feature type="binding site" evidence="8">
    <location>
        <begin position="641"/>
        <end position="644"/>
    </location>
    <ligand>
        <name>GTP</name>
        <dbReference type="ChEBI" id="CHEBI:37565"/>
    </ligand>
</feature>
<keyword evidence="4 8" id="KW-0547">Nucleotide-binding</keyword>
<keyword evidence="5 8" id="KW-0648">Protein biosynthesis</keyword>
<feature type="domain" description="Tr-type G" evidence="11">
    <location>
        <begin position="532"/>
        <end position="699"/>
    </location>
</feature>
<dbReference type="Pfam" id="PF11987">
    <property type="entry name" value="IF-2"/>
    <property type="match status" value="1"/>
</dbReference>
<evidence type="ECO:0000256" key="9">
    <source>
        <dbReference type="RuleBase" id="RU000644"/>
    </source>
</evidence>
<feature type="compositionally biased region" description="Gly residues" evidence="10">
    <location>
        <begin position="283"/>
        <end position="304"/>
    </location>
</feature>
<dbReference type="Proteomes" id="UP001493487">
    <property type="component" value="Unassembled WGS sequence"/>
</dbReference>
<evidence type="ECO:0000256" key="7">
    <source>
        <dbReference type="ARBA" id="ARBA00025162"/>
    </source>
</evidence>
<feature type="region of interest" description="Disordered" evidence="10">
    <location>
        <begin position="71"/>
        <end position="450"/>
    </location>
</feature>
<dbReference type="CDD" id="cd03702">
    <property type="entry name" value="IF2_mtIF2_II"/>
    <property type="match status" value="1"/>
</dbReference>
<evidence type="ECO:0000256" key="2">
    <source>
        <dbReference type="ARBA" id="ARBA00020675"/>
    </source>
</evidence>
<dbReference type="Gene3D" id="1.10.10.2480">
    <property type="match status" value="1"/>
</dbReference>
<dbReference type="PROSITE" id="PS51722">
    <property type="entry name" value="G_TR_2"/>
    <property type="match status" value="1"/>
</dbReference>
<comment type="caution">
    <text evidence="12">The sequence shown here is derived from an EMBL/GenBank/DDBJ whole genome shotgun (WGS) entry which is preliminary data.</text>
</comment>
<dbReference type="InterPro" id="IPR023115">
    <property type="entry name" value="TIF_IF2_dom3"/>
</dbReference>
<reference evidence="12 13" key="1">
    <citation type="journal article" date="2023" name="Genome Announc.">
        <title>Pan-Genome Analyses of the Genus Cohnella and Proposal of the Novel Species Cohnella silvisoli sp. nov., Isolated from Forest Soil.</title>
        <authorList>
            <person name="Wang C."/>
            <person name="Mao L."/>
            <person name="Bao G."/>
            <person name="Zhu H."/>
        </authorList>
    </citation>
    <scope>NUCLEOTIDE SEQUENCE [LARGE SCALE GENOMIC DNA]</scope>
    <source>
        <strain evidence="12 13">NL03-T5-1</strain>
    </source>
</reference>